<evidence type="ECO:0000256" key="2">
    <source>
        <dbReference type="ARBA" id="ARBA00008970"/>
    </source>
</evidence>
<keyword evidence="5" id="KW-0687">Ribonucleoprotein</keyword>
<evidence type="ECO:0000256" key="3">
    <source>
        <dbReference type="ARBA" id="ARBA00022980"/>
    </source>
</evidence>
<dbReference type="GO" id="GO:0005840">
    <property type="term" value="C:ribosome"/>
    <property type="evidence" value="ECO:0007669"/>
    <property type="project" value="UniProtKB-KW"/>
</dbReference>
<comment type="similarity">
    <text evidence="2">Belongs to the mitochondrion-specific ribosomal protein mS33 family.</text>
</comment>
<proteinExistence type="inferred from homology"/>
<protein>
    <recommendedName>
        <fullName evidence="6">Small ribosomal subunit protein mS33</fullName>
    </recommendedName>
</protein>
<evidence type="ECO:0000313" key="8">
    <source>
        <dbReference type="EMBL" id="KAF6014722.1"/>
    </source>
</evidence>
<evidence type="ECO:0000313" key="9">
    <source>
        <dbReference type="EMBL" id="VUG18016.1"/>
    </source>
</evidence>
<organism evidence="9 10">
    <name type="scientific">Dekkera bruxellensis</name>
    <name type="common">Brettanomyces custersii</name>
    <dbReference type="NCBI Taxonomy" id="5007"/>
    <lineage>
        <taxon>Eukaryota</taxon>
        <taxon>Fungi</taxon>
        <taxon>Dikarya</taxon>
        <taxon>Ascomycota</taxon>
        <taxon>Saccharomycotina</taxon>
        <taxon>Pichiomycetes</taxon>
        <taxon>Pichiales</taxon>
        <taxon>Pichiaceae</taxon>
        <taxon>Brettanomyces</taxon>
    </lineage>
</organism>
<evidence type="ECO:0000313" key="11">
    <source>
        <dbReference type="Proteomes" id="UP000568158"/>
    </source>
</evidence>
<reference evidence="8 11" key="2">
    <citation type="journal article" date="2020" name="Appl. Microbiol. Biotechnol.">
        <title>Targeted gene deletion in Brettanomyces bruxellensis with an expression-free CRISPR-Cas9 system.</title>
        <authorList>
            <person name="Varela C."/>
            <person name="Bartel C."/>
            <person name="Onetto C."/>
            <person name="Borneman A."/>
        </authorList>
    </citation>
    <scope>NUCLEOTIDE SEQUENCE [LARGE SCALE GENOMIC DNA]</scope>
    <source>
        <strain evidence="8 11">AWRI1613</strain>
    </source>
</reference>
<dbReference type="Pfam" id="PF08293">
    <property type="entry name" value="MRP-S33"/>
    <property type="match status" value="1"/>
</dbReference>
<dbReference type="OMA" id="MKAQCQV"/>
<dbReference type="Proteomes" id="UP000568158">
    <property type="component" value="Unassembled WGS sequence"/>
</dbReference>
<evidence type="ECO:0000256" key="1">
    <source>
        <dbReference type="ARBA" id="ARBA00004173"/>
    </source>
</evidence>
<evidence type="ECO:0000256" key="5">
    <source>
        <dbReference type="ARBA" id="ARBA00023274"/>
    </source>
</evidence>
<feature type="compositionally biased region" description="Basic residues" evidence="7">
    <location>
        <begin position="95"/>
        <end position="108"/>
    </location>
</feature>
<dbReference type="InterPro" id="IPR013219">
    <property type="entry name" value="Ribosomal_mS33"/>
</dbReference>
<evidence type="ECO:0000256" key="6">
    <source>
        <dbReference type="ARBA" id="ARBA00035132"/>
    </source>
</evidence>
<dbReference type="EMBL" id="JABCYN010000012">
    <property type="protein sequence ID" value="KAF6014722.1"/>
    <property type="molecule type" value="Genomic_DNA"/>
</dbReference>
<dbReference type="PANTHER" id="PTHR13362:SF2">
    <property type="entry name" value="SMALL RIBOSOMAL SUBUNIT PROTEIN MS33"/>
    <property type="match status" value="1"/>
</dbReference>
<evidence type="ECO:0000256" key="7">
    <source>
        <dbReference type="SAM" id="MobiDB-lite"/>
    </source>
</evidence>
<dbReference type="AlphaFoldDB" id="A0A3F2Y5I1"/>
<reference evidence="9 10" key="1">
    <citation type="submission" date="2019-07" db="EMBL/GenBank/DDBJ databases">
        <authorList>
            <person name="Friedrich A."/>
            <person name="Schacherer J."/>
        </authorList>
    </citation>
    <scope>NUCLEOTIDE SEQUENCE [LARGE SCALE GENOMIC DNA]</scope>
</reference>
<keyword evidence="3" id="KW-0689">Ribosomal protein</keyword>
<accession>A0A3F2Y5I1</accession>
<dbReference type="GO" id="GO:0005739">
    <property type="term" value="C:mitochondrion"/>
    <property type="evidence" value="ECO:0007669"/>
    <property type="project" value="UniProtKB-SubCell"/>
</dbReference>
<dbReference type="GO" id="GO:1990904">
    <property type="term" value="C:ribonucleoprotein complex"/>
    <property type="evidence" value="ECO:0007669"/>
    <property type="project" value="UniProtKB-KW"/>
</dbReference>
<keyword evidence="10" id="KW-1185">Reference proteome</keyword>
<dbReference type="EMBL" id="CABFWN010000003">
    <property type="protein sequence ID" value="VUG18016.1"/>
    <property type="molecule type" value="Genomic_DNA"/>
</dbReference>
<evidence type="ECO:0000256" key="4">
    <source>
        <dbReference type="ARBA" id="ARBA00023128"/>
    </source>
</evidence>
<dbReference type="STRING" id="5007.A0A3F2Y5I1"/>
<gene>
    <name evidence="9" type="primary">RSM27</name>
    <name evidence="9" type="ORF">DEBR0S3_00320G</name>
    <name evidence="8" type="ORF">HII12_001138</name>
</gene>
<keyword evidence="4" id="KW-0496">Mitochondrion</keyword>
<evidence type="ECO:0000313" key="10">
    <source>
        <dbReference type="Proteomes" id="UP000478008"/>
    </source>
</evidence>
<sequence>MLESAVRLALRKSIPKEKLIKLEKLQCQIFHTTYNPTKQRTGAKILRKPLIGQTMASYYGPAEFPSVSSIARLWKDDEFEIVNEPEEYRLERIETRKRRGKGAPKKKREAAGSKRK</sequence>
<dbReference type="Proteomes" id="UP000478008">
    <property type="component" value="Unassembled WGS sequence"/>
</dbReference>
<dbReference type="PANTHER" id="PTHR13362">
    <property type="entry name" value="MITOCHONDRIAL RIBOSOMAL PROTEIN S33"/>
    <property type="match status" value="1"/>
</dbReference>
<feature type="region of interest" description="Disordered" evidence="7">
    <location>
        <begin position="92"/>
        <end position="116"/>
    </location>
</feature>
<comment type="subcellular location">
    <subcellularLocation>
        <location evidence="1">Mitochondrion</location>
    </subcellularLocation>
</comment>
<name>A0A3F2Y5I1_DEKBR</name>